<protein>
    <submittedName>
        <fullName evidence="3">Uncharacterized protein</fullName>
    </submittedName>
</protein>
<dbReference type="InterPro" id="IPR021346">
    <property type="entry name" value="Tma16"/>
</dbReference>
<reference evidence="3" key="1">
    <citation type="journal article" date="2012" name="Proc. Natl. Acad. Sci. U.S.A.">
        <title>Antigenic diversity is generated by distinct evolutionary mechanisms in African trypanosome species.</title>
        <authorList>
            <person name="Jackson A.P."/>
            <person name="Berry A."/>
            <person name="Aslett M."/>
            <person name="Allison H.C."/>
            <person name="Burton P."/>
            <person name="Vavrova-Anderson J."/>
            <person name="Brown R."/>
            <person name="Browne H."/>
            <person name="Corton N."/>
            <person name="Hauser H."/>
            <person name="Gamble J."/>
            <person name="Gilderthorp R."/>
            <person name="Marcello L."/>
            <person name="McQuillan J."/>
            <person name="Otto T.D."/>
            <person name="Quail M.A."/>
            <person name="Sanders M.J."/>
            <person name="van Tonder A."/>
            <person name="Ginger M.L."/>
            <person name="Field M.C."/>
            <person name="Barry J.D."/>
            <person name="Hertz-Fowler C."/>
            <person name="Berriman M."/>
        </authorList>
    </citation>
    <scope>NUCLEOTIDE SEQUENCE</scope>
    <source>
        <strain evidence="3">Y486</strain>
    </source>
</reference>
<feature type="region of interest" description="Disordered" evidence="2">
    <location>
        <begin position="206"/>
        <end position="241"/>
    </location>
</feature>
<sequence>MVGKGIARTYISHPKARKVRQLERQTRRQERLSVNEEKRHAKALLECTRFIWFREQCLALGRTQAAFSHAEAKALTTLYVSRNDEELAALKNQRNPPVGRIKTIEALKTSELDLFNSSKGIAIPDIMDSDNLEILTTIWDGRANTIGVVPRVALCCADPVDQATLDVLKAKLLPVDEVREKAAPVTPKRALKFQVAKRKESVKKLADAQGVAQRSRKRASEAQQKRLKMERKSALNALRGL</sequence>
<dbReference type="FunFam" id="1.20.1440.170:FF:000004">
    <property type="entry name" value="Protein_of_uncharacterized_function_(DUF2962)_-_p utative"/>
    <property type="match status" value="1"/>
</dbReference>
<accession>G0U748</accession>
<evidence type="ECO:0000256" key="2">
    <source>
        <dbReference type="SAM" id="MobiDB-lite"/>
    </source>
</evidence>
<dbReference type="GO" id="GO:0005634">
    <property type="term" value="C:nucleus"/>
    <property type="evidence" value="ECO:0007669"/>
    <property type="project" value="TreeGrafter"/>
</dbReference>
<comment type="similarity">
    <text evidence="1">Belongs to the TMA16 family.</text>
</comment>
<dbReference type="PANTHER" id="PTHR13349">
    <property type="entry name" value="TRANSLATION MACHINERY-ASSOCIATED PROTEIN 16"/>
    <property type="match status" value="1"/>
</dbReference>
<dbReference type="Pfam" id="PF11176">
    <property type="entry name" value="Tma16"/>
    <property type="match status" value="1"/>
</dbReference>
<evidence type="ECO:0000313" key="3">
    <source>
        <dbReference type="EMBL" id="CCC51705.1"/>
    </source>
</evidence>
<dbReference type="OMA" id="FWFREQC"/>
<dbReference type="Gene3D" id="1.20.1440.170">
    <property type="entry name" value="Translation machinery-associated protein 16-like"/>
    <property type="match status" value="1"/>
</dbReference>
<dbReference type="EMBL" id="HE573026">
    <property type="protein sequence ID" value="CCC51705.1"/>
    <property type="molecule type" value="Genomic_DNA"/>
</dbReference>
<proteinExistence type="inferred from homology"/>
<dbReference type="PANTHER" id="PTHR13349:SF2">
    <property type="entry name" value="TRANSLATION MACHINERY-ASSOCIATED PROTEIN 16"/>
    <property type="match status" value="1"/>
</dbReference>
<organism evidence="3">
    <name type="scientific">Trypanosoma vivax (strain Y486)</name>
    <dbReference type="NCBI Taxonomy" id="1055687"/>
    <lineage>
        <taxon>Eukaryota</taxon>
        <taxon>Discoba</taxon>
        <taxon>Euglenozoa</taxon>
        <taxon>Kinetoplastea</taxon>
        <taxon>Metakinetoplastina</taxon>
        <taxon>Trypanosomatida</taxon>
        <taxon>Trypanosomatidae</taxon>
        <taxon>Trypanosoma</taxon>
        <taxon>Duttonella</taxon>
    </lineage>
</organism>
<gene>
    <name evidence="3" type="ORF">TVY486_1007510</name>
</gene>
<name>G0U748_TRYVY</name>
<dbReference type="VEuPathDB" id="TriTrypDB:TvY486_1007510"/>
<evidence type="ECO:0000256" key="1">
    <source>
        <dbReference type="ARBA" id="ARBA00034127"/>
    </source>
</evidence>
<dbReference type="AlphaFoldDB" id="G0U748"/>
<dbReference type="InterPro" id="IPR038356">
    <property type="entry name" value="Tma16_sf"/>
</dbReference>